<dbReference type="KEGG" id="aas:Aasi_1735"/>
<evidence type="ECO:0000313" key="3">
    <source>
        <dbReference type="Proteomes" id="UP000001227"/>
    </source>
</evidence>
<proteinExistence type="predicted"/>
<evidence type="ECO:0000313" key="2">
    <source>
        <dbReference type="EMBL" id="ACP21015.1"/>
    </source>
</evidence>
<dbReference type="Proteomes" id="UP000001227">
    <property type="component" value="Chromosome"/>
</dbReference>
<evidence type="ECO:0000256" key="1">
    <source>
        <dbReference type="SAM" id="SignalP"/>
    </source>
</evidence>
<gene>
    <name evidence="2" type="ordered locus">Aasi_1735</name>
</gene>
<accession>C3L3X4</accession>
<keyword evidence="1" id="KW-0732">Signal</keyword>
<dbReference type="HOGENOM" id="CLU_1044426_0_0_10"/>
<dbReference type="EMBL" id="CP001102">
    <property type="protein sequence ID" value="ACP21015.1"/>
    <property type="molecule type" value="Genomic_DNA"/>
</dbReference>
<sequence length="266" mass="30186">MNKPKSNMKKITILLLLACLASASRAETAQIGVPITKPTVFSFEEEIIDIDLGNQDYHVKLRGKSLLIFAKKQDSRPTTLFVLYGKNKETYVAEIYPDDQAPLQRFIKAQVHETPTTPTQQPVIKSVLKNVFFASEKQEYFSYGTREEGIKAILVNVSHHQDITYLRFFLENNTTTNLKLAHFGFEYITYLRKFLFFRSTKTKVVEPIGGLPAIELAPSSSKYFVVALPSYTSNGGLEVFLGESGQGEREFRIHVPSRILLKAKRK</sequence>
<dbReference type="STRING" id="452471.Aasi_1735"/>
<organism evidence="2 3">
    <name type="scientific">Amoebophilus asiaticus (strain 5a2)</name>
    <dbReference type="NCBI Taxonomy" id="452471"/>
    <lineage>
        <taxon>Bacteria</taxon>
        <taxon>Pseudomonadati</taxon>
        <taxon>Bacteroidota</taxon>
        <taxon>Cytophagia</taxon>
        <taxon>Cytophagales</taxon>
        <taxon>Amoebophilaceae</taxon>
        <taxon>Candidatus Amoebophilus</taxon>
    </lineage>
</organism>
<feature type="signal peptide" evidence="1">
    <location>
        <begin position="1"/>
        <end position="26"/>
    </location>
</feature>
<dbReference type="AlphaFoldDB" id="C3L3X4"/>
<reference evidence="2 3" key="1">
    <citation type="journal article" date="2010" name="J. Bacteriol.">
        <title>The genome of the amoeba symbiont 'Candidatus Amoebophilus asiaticus' reveals common mechanisms for host cell interaction among amoeba-associated bacteria.</title>
        <authorList>
            <person name="Schmitz-Esser S."/>
            <person name="Tischler P."/>
            <person name="Arnold R."/>
            <person name="Montanaro J."/>
            <person name="Wagner M."/>
            <person name="Rattei T."/>
            <person name="Horn M."/>
        </authorList>
    </citation>
    <scope>NUCLEOTIDE SEQUENCE [LARGE SCALE GENOMIC DNA]</scope>
    <source>
        <strain evidence="2 3">5a2</strain>
    </source>
</reference>
<protein>
    <recommendedName>
        <fullName evidence="4">DUF4138 domain-containing protein</fullName>
    </recommendedName>
</protein>
<feature type="chain" id="PRO_5002927459" description="DUF4138 domain-containing protein" evidence="1">
    <location>
        <begin position="27"/>
        <end position="266"/>
    </location>
</feature>
<name>C3L3X4_AMOA5</name>
<keyword evidence="3" id="KW-1185">Reference proteome</keyword>
<evidence type="ECO:0008006" key="4">
    <source>
        <dbReference type="Google" id="ProtNLM"/>
    </source>
</evidence>